<evidence type="ECO:0000256" key="1">
    <source>
        <dbReference type="ARBA" id="ARBA00004141"/>
    </source>
</evidence>
<keyword evidence="8 10" id="KW-0472">Membrane</keyword>
<feature type="compositionally biased region" description="Acidic residues" evidence="9">
    <location>
        <begin position="476"/>
        <end position="485"/>
    </location>
</feature>
<feature type="transmembrane region" description="Helical" evidence="10">
    <location>
        <begin position="305"/>
        <end position="327"/>
    </location>
</feature>
<proteinExistence type="inferred from homology"/>
<dbReference type="Pfam" id="PF14360">
    <property type="entry name" value="PAP2_C"/>
    <property type="match status" value="1"/>
</dbReference>
<feature type="domain" description="Sphingomyelin synthase-like" evidence="11">
    <location>
        <begin position="251"/>
        <end position="319"/>
    </location>
</feature>
<evidence type="ECO:0000256" key="6">
    <source>
        <dbReference type="ARBA" id="ARBA00022989"/>
    </source>
</evidence>
<keyword evidence="13" id="KW-1185">Reference proteome</keyword>
<feature type="transmembrane region" description="Helical" evidence="10">
    <location>
        <begin position="112"/>
        <end position="130"/>
    </location>
</feature>
<dbReference type="EMBL" id="JAAAJA010001201">
    <property type="protein sequence ID" value="KAG0247814.1"/>
    <property type="molecule type" value="Genomic_DNA"/>
</dbReference>
<keyword evidence="5" id="KW-0746">Sphingolipid metabolism</keyword>
<evidence type="ECO:0000256" key="7">
    <source>
        <dbReference type="ARBA" id="ARBA00023098"/>
    </source>
</evidence>
<keyword evidence="3" id="KW-0808">Transferase</keyword>
<keyword evidence="7" id="KW-0443">Lipid metabolism</keyword>
<evidence type="ECO:0000256" key="5">
    <source>
        <dbReference type="ARBA" id="ARBA00022919"/>
    </source>
</evidence>
<feature type="compositionally biased region" description="Basic and acidic residues" evidence="9">
    <location>
        <begin position="525"/>
        <end position="535"/>
    </location>
</feature>
<sequence>MEPQLNRQSIQIEPLQGDLDHPQQRSSNDAYNAYTMSESFEDETDLDRINRNSNTSTLVCSSPQHSRPNHARTFSSTSLSTKDIKISTTAKKSNNNSNEKGRWYRFTHSESGRLVCAFLYFTVVCIGMAFCNQLSDHRWVETQYTDVLLSDRGFDVIPALADIQPANTFVMTSVLFTVFGIGLICPDWTKRAIVLRRILWVIGTLSAFRSLTLSVTTLPTPKEGCQPSLKTGFWDMFIIALEMIPGTVEACTDDIFSGHSVFMVTCAIQWRLYCKNKWVTYFSYLYISIGLYFVVATRLHYTVDVVLAVFITFAGWSVYMAMVDVVMEEEYFGIKSHHEKYVVFDGDTTEYEFPMINHQDEEECPGNGTRVICSRRTQLQYRMNRLRGPRIGYGLGEHDRVAFVPMQFNLWLVSLIRWCDGLDLRMRPTESPSSHFSEKEEEGLSRWQQLVVRHRIERMSKSGTATVRNQRKVEGYFEEEEDEDSRLDSARMYDYTNDEERQNNRGRWRSLPLREASSRPRNRVGRKEDKESGKDRSRKLQIHILKISILILVNVILVIKAVQMYQDRVSANTASHWPQDKDAAAPVS</sequence>
<gene>
    <name evidence="12" type="ORF">BG011_000886</name>
</gene>
<keyword evidence="6 10" id="KW-1133">Transmembrane helix</keyword>
<name>A0A9P6TV30_9FUNG</name>
<dbReference type="OrthoDB" id="422827at2759"/>
<organism evidence="12 13">
    <name type="scientific">Mortierella polycephala</name>
    <dbReference type="NCBI Taxonomy" id="41804"/>
    <lineage>
        <taxon>Eukaryota</taxon>
        <taxon>Fungi</taxon>
        <taxon>Fungi incertae sedis</taxon>
        <taxon>Mucoromycota</taxon>
        <taxon>Mortierellomycotina</taxon>
        <taxon>Mortierellomycetes</taxon>
        <taxon>Mortierellales</taxon>
        <taxon>Mortierellaceae</taxon>
        <taxon>Mortierella</taxon>
    </lineage>
</organism>
<feature type="compositionally biased region" description="Polar residues" evidence="9">
    <location>
        <begin position="1"/>
        <end position="11"/>
    </location>
</feature>
<feature type="region of interest" description="Disordered" evidence="9">
    <location>
        <begin position="1"/>
        <end position="30"/>
    </location>
</feature>
<feature type="transmembrane region" description="Helical" evidence="10">
    <location>
        <begin position="278"/>
        <end position="299"/>
    </location>
</feature>
<feature type="transmembrane region" description="Helical" evidence="10">
    <location>
        <begin position="544"/>
        <end position="562"/>
    </location>
</feature>
<feature type="region of interest" description="Disordered" evidence="9">
    <location>
        <begin position="462"/>
        <end position="537"/>
    </location>
</feature>
<dbReference type="GO" id="GO:0005789">
    <property type="term" value="C:endoplasmic reticulum membrane"/>
    <property type="evidence" value="ECO:0007669"/>
    <property type="project" value="TreeGrafter"/>
</dbReference>
<comment type="caution">
    <text evidence="12">The sequence shown here is derived from an EMBL/GenBank/DDBJ whole genome shotgun (WGS) entry which is preliminary data.</text>
</comment>
<evidence type="ECO:0000256" key="3">
    <source>
        <dbReference type="ARBA" id="ARBA00022679"/>
    </source>
</evidence>
<dbReference type="GO" id="GO:0005886">
    <property type="term" value="C:plasma membrane"/>
    <property type="evidence" value="ECO:0007669"/>
    <property type="project" value="TreeGrafter"/>
</dbReference>
<evidence type="ECO:0000313" key="12">
    <source>
        <dbReference type="EMBL" id="KAG0247814.1"/>
    </source>
</evidence>
<evidence type="ECO:0000313" key="13">
    <source>
        <dbReference type="Proteomes" id="UP000726737"/>
    </source>
</evidence>
<evidence type="ECO:0000259" key="11">
    <source>
        <dbReference type="Pfam" id="PF14360"/>
    </source>
</evidence>
<dbReference type="AlphaFoldDB" id="A0A9P6TV30"/>
<dbReference type="GO" id="GO:0033188">
    <property type="term" value="F:sphingomyelin synthase activity"/>
    <property type="evidence" value="ECO:0007669"/>
    <property type="project" value="TreeGrafter"/>
</dbReference>
<dbReference type="GO" id="GO:0047493">
    <property type="term" value="F:ceramide cholinephosphotransferase activity"/>
    <property type="evidence" value="ECO:0007669"/>
    <property type="project" value="TreeGrafter"/>
</dbReference>
<evidence type="ECO:0000256" key="9">
    <source>
        <dbReference type="SAM" id="MobiDB-lite"/>
    </source>
</evidence>
<dbReference type="PANTHER" id="PTHR21290">
    <property type="entry name" value="SPHINGOMYELIN SYNTHETASE"/>
    <property type="match status" value="1"/>
</dbReference>
<reference evidence="12" key="1">
    <citation type="journal article" date="2020" name="Fungal Divers.">
        <title>Resolving the Mortierellaceae phylogeny through synthesis of multi-gene phylogenetics and phylogenomics.</title>
        <authorList>
            <person name="Vandepol N."/>
            <person name="Liber J."/>
            <person name="Desiro A."/>
            <person name="Na H."/>
            <person name="Kennedy M."/>
            <person name="Barry K."/>
            <person name="Grigoriev I.V."/>
            <person name="Miller A.N."/>
            <person name="O'Donnell K."/>
            <person name="Stajich J.E."/>
            <person name="Bonito G."/>
        </authorList>
    </citation>
    <scope>NUCLEOTIDE SEQUENCE</scope>
    <source>
        <strain evidence="12">KOD948</strain>
    </source>
</reference>
<feature type="region of interest" description="Disordered" evidence="9">
    <location>
        <begin position="53"/>
        <end position="80"/>
    </location>
</feature>
<protein>
    <recommendedName>
        <fullName evidence="11">Sphingomyelin synthase-like domain-containing protein</fullName>
    </recommendedName>
</protein>
<feature type="transmembrane region" description="Helical" evidence="10">
    <location>
        <begin position="169"/>
        <end position="189"/>
    </location>
</feature>
<evidence type="ECO:0000256" key="4">
    <source>
        <dbReference type="ARBA" id="ARBA00022692"/>
    </source>
</evidence>
<dbReference type="InterPro" id="IPR025749">
    <property type="entry name" value="Sphingomyelin_synth-like_dom"/>
</dbReference>
<accession>A0A9P6TV30</accession>
<evidence type="ECO:0000256" key="8">
    <source>
        <dbReference type="ARBA" id="ARBA00023136"/>
    </source>
</evidence>
<dbReference type="PANTHER" id="PTHR21290:SF25">
    <property type="entry name" value="SPHINGOMYELIN SYNTHASE-RELATED PROTEIN 1"/>
    <property type="match status" value="1"/>
</dbReference>
<comment type="subcellular location">
    <subcellularLocation>
        <location evidence="1">Membrane</location>
        <topology evidence="1">Multi-pass membrane protein</topology>
    </subcellularLocation>
</comment>
<keyword evidence="4 10" id="KW-0812">Transmembrane</keyword>
<evidence type="ECO:0000256" key="10">
    <source>
        <dbReference type="SAM" id="Phobius"/>
    </source>
</evidence>
<dbReference type="GO" id="GO:0046513">
    <property type="term" value="P:ceramide biosynthetic process"/>
    <property type="evidence" value="ECO:0007669"/>
    <property type="project" value="TreeGrafter"/>
</dbReference>
<dbReference type="GO" id="GO:0000139">
    <property type="term" value="C:Golgi membrane"/>
    <property type="evidence" value="ECO:0007669"/>
    <property type="project" value="TreeGrafter"/>
</dbReference>
<comment type="similarity">
    <text evidence="2">Belongs to the sphingomyelin synthase family.</text>
</comment>
<dbReference type="Proteomes" id="UP000726737">
    <property type="component" value="Unassembled WGS sequence"/>
</dbReference>
<evidence type="ECO:0000256" key="2">
    <source>
        <dbReference type="ARBA" id="ARBA00005441"/>
    </source>
</evidence>
<dbReference type="InterPro" id="IPR045221">
    <property type="entry name" value="Sphingomyelin_synth-like"/>
</dbReference>